<reference evidence="1 2" key="1">
    <citation type="submission" date="2023-08" db="EMBL/GenBank/DDBJ databases">
        <title>Oxalobacteraceae gen .nov., isolated from river sludge outside the plant.</title>
        <authorList>
            <person name="Zhao S.Y."/>
        </authorList>
    </citation>
    <scope>NUCLEOTIDE SEQUENCE [LARGE SCALE GENOMIC DNA]</scope>
    <source>
        <strain evidence="1 2">R-40</strain>
    </source>
</reference>
<protein>
    <submittedName>
        <fullName evidence="1">BCAM0308 family protein</fullName>
    </submittedName>
</protein>
<gene>
    <name evidence="1" type="ORF">Q8A64_17805</name>
</gene>
<evidence type="ECO:0000313" key="2">
    <source>
        <dbReference type="Proteomes" id="UP001225596"/>
    </source>
</evidence>
<keyword evidence="2" id="KW-1185">Reference proteome</keyword>
<name>A0ABU1BTU4_9BURK</name>
<comment type="caution">
    <text evidence="1">The sequence shown here is derived from an EMBL/GenBank/DDBJ whole genome shotgun (WGS) entry which is preliminary data.</text>
</comment>
<accession>A0ABU1BTU4</accession>
<evidence type="ECO:0000313" key="1">
    <source>
        <dbReference type="EMBL" id="MDQ9172269.1"/>
    </source>
</evidence>
<dbReference type="EMBL" id="JAUYVH010000019">
    <property type="protein sequence ID" value="MDQ9172269.1"/>
    <property type="molecule type" value="Genomic_DNA"/>
</dbReference>
<dbReference type="RefSeq" id="WP_338438293.1">
    <property type="nucleotide sequence ID" value="NZ_JAUYVH010000019.1"/>
</dbReference>
<proteinExistence type="predicted"/>
<organism evidence="1 2">
    <name type="scientific">Keguizhuia sedimenti</name>
    <dbReference type="NCBI Taxonomy" id="3064264"/>
    <lineage>
        <taxon>Bacteria</taxon>
        <taxon>Pseudomonadati</taxon>
        <taxon>Pseudomonadota</taxon>
        <taxon>Betaproteobacteria</taxon>
        <taxon>Burkholderiales</taxon>
        <taxon>Oxalobacteraceae</taxon>
        <taxon>Keguizhuia</taxon>
    </lineage>
</organism>
<dbReference type="NCBIfam" id="NF040826">
    <property type="entry name" value="lxa_BCAM0308"/>
    <property type="match status" value="1"/>
</dbReference>
<dbReference type="InterPro" id="IPR047706">
    <property type="entry name" value="BCAM0308-like"/>
</dbReference>
<sequence>MKPVFPTPATFQPARHLHLLDERPDPYQDYSALENEAQCSDCGAVYRDGRWQWIEPSIDAAAIRCPACRRIEEQAPAAYLEIEGSVIAERKDEVLDAMRELERAEKSIDPLQRIMSIDSTEKGLMVTTTDVRIARALAQRLQTSYQCELDFHYDRNHSLLWLRCH</sequence>
<dbReference type="Proteomes" id="UP001225596">
    <property type="component" value="Unassembled WGS sequence"/>
</dbReference>